<protein>
    <submittedName>
        <fullName evidence="1">Uncharacterized protein</fullName>
    </submittedName>
</protein>
<sequence>MHDLESFFWVLFWICIHYDGRGNDIVATEYECWNYENDRKLAKLKSGTIGDERDFITTAKENFTPYYQPLIPCVNRLRRKIFPGGGRWRVPNPKLYDEMKEILRTARAELNKVEG</sequence>
<dbReference type="EMBL" id="PDWZ02000016">
    <property type="protein sequence ID" value="KAB2099593.1"/>
    <property type="molecule type" value="Genomic_DNA"/>
</dbReference>
<organism evidence="1 2">
    <name type="scientific">Alternaria gaisen</name>
    <dbReference type="NCBI Taxonomy" id="167740"/>
    <lineage>
        <taxon>Eukaryota</taxon>
        <taxon>Fungi</taxon>
        <taxon>Dikarya</taxon>
        <taxon>Ascomycota</taxon>
        <taxon>Pezizomycotina</taxon>
        <taxon>Dothideomycetes</taxon>
        <taxon>Pleosporomycetidae</taxon>
        <taxon>Pleosporales</taxon>
        <taxon>Pleosporineae</taxon>
        <taxon>Pleosporaceae</taxon>
        <taxon>Alternaria</taxon>
        <taxon>Alternaria sect. Alternaria</taxon>
    </lineage>
</organism>
<evidence type="ECO:0000313" key="2">
    <source>
        <dbReference type="Proteomes" id="UP000293547"/>
    </source>
</evidence>
<reference evidence="1 2" key="1">
    <citation type="journal article" date="2019" name="bioRxiv">
        <title>Genomics, evolutionary history and diagnostics of the Alternaria alternata species group including apple and Asian pear pathotypes.</title>
        <authorList>
            <person name="Armitage A.D."/>
            <person name="Cockerton H.M."/>
            <person name="Sreenivasaprasad S."/>
            <person name="Woodhall J.W."/>
            <person name="Lane C.R."/>
            <person name="Harrison R.J."/>
            <person name="Clarkson J.P."/>
        </authorList>
    </citation>
    <scope>NUCLEOTIDE SEQUENCE [LARGE SCALE GENOMIC DNA]</scope>
    <source>
        <strain evidence="1 2">FERA 650</strain>
    </source>
</reference>
<accession>A0ACB6F5M6</accession>
<dbReference type="Proteomes" id="UP000293547">
    <property type="component" value="Unassembled WGS sequence"/>
</dbReference>
<gene>
    <name evidence="1" type="ORF">AG0111_0g12092</name>
</gene>
<proteinExistence type="predicted"/>
<evidence type="ECO:0000313" key="1">
    <source>
        <dbReference type="EMBL" id="KAB2099593.1"/>
    </source>
</evidence>
<name>A0ACB6F5M6_9PLEO</name>
<keyword evidence="2" id="KW-1185">Reference proteome</keyword>
<comment type="caution">
    <text evidence="1">The sequence shown here is derived from an EMBL/GenBank/DDBJ whole genome shotgun (WGS) entry which is preliminary data.</text>
</comment>